<accession>X1V8E6</accession>
<feature type="non-terminal residue" evidence="1">
    <location>
        <position position="238"/>
    </location>
</feature>
<sequence length="238" mass="26047">VVSKMYCLSDITVRNYKSCVNATFILSEFTPLVGYNNGGKSNLLQAIRWLLSRYSLGISDFNNPQLPVIISGTITGITPEFISGLAQPHQNRIQPFCTNGILGIRRTQSAPSMSATSITLEVRNPAISDERADNAWSINPTGIDNAIKALFPEPIEIGAMEDASEDVSKSKSGTTIGKLITEIMSPIEEQYGAEINQSLDKIKQRLEAEGTDRAPELNQFDLGANEKLKDIFPGINIR</sequence>
<dbReference type="SUPFAM" id="SSF52540">
    <property type="entry name" value="P-loop containing nucleoside triphosphate hydrolases"/>
    <property type="match status" value="1"/>
</dbReference>
<name>X1V8E6_9ZZZZ</name>
<gene>
    <name evidence="1" type="ORF">S12H4_52571</name>
</gene>
<organism evidence="1">
    <name type="scientific">marine sediment metagenome</name>
    <dbReference type="NCBI Taxonomy" id="412755"/>
    <lineage>
        <taxon>unclassified sequences</taxon>
        <taxon>metagenomes</taxon>
        <taxon>ecological metagenomes</taxon>
    </lineage>
</organism>
<reference evidence="1" key="1">
    <citation type="journal article" date="2014" name="Front. Microbiol.">
        <title>High frequency of phylogenetically diverse reductive dehalogenase-homologous genes in deep subseafloor sedimentary metagenomes.</title>
        <authorList>
            <person name="Kawai M."/>
            <person name="Futagami T."/>
            <person name="Toyoda A."/>
            <person name="Takaki Y."/>
            <person name="Nishi S."/>
            <person name="Hori S."/>
            <person name="Arai W."/>
            <person name="Tsubouchi T."/>
            <person name="Morono Y."/>
            <person name="Uchiyama I."/>
            <person name="Ito T."/>
            <person name="Fujiyama A."/>
            <person name="Inagaki F."/>
            <person name="Takami H."/>
        </authorList>
    </citation>
    <scope>NUCLEOTIDE SEQUENCE</scope>
    <source>
        <strain evidence="1">Expedition CK06-06</strain>
    </source>
</reference>
<evidence type="ECO:0000313" key="1">
    <source>
        <dbReference type="EMBL" id="GAJ09036.1"/>
    </source>
</evidence>
<feature type="non-terminal residue" evidence="1">
    <location>
        <position position="1"/>
    </location>
</feature>
<dbReference type="EMBL" id="BARW01033371">
    <property type="protein sequence ID" value="GAJ09036.1"/>
    <property type="molecule type" value="Genomic_DNA"/>
</dbReference>
<comment type="caution">
    <text evidence="1">The sequence shown here is derived from an EMBL/GenBank/DDBJ whole genome shotgun (WGS) entry which is preliminary data.</text>
</comment>
<dbReference type="AlphaFoldDB" id="X1V8E6"/>
<dbReference type="Gene3D" id="3.40.50.300">
    <property type="entry name" value="P-loop containing nucleotide triphosphate hydrolases"/>
    <property type="match status" value="1"/>
</dbReference>
<dbReference type="InterPro" id="IPR027417">
    <property type="entry name" value="P-loop_NTPase"/>
</dbReference>
<protein>
    <submittedName>
        <fullName evidence="1">Uncharacterized protein</fullName>
    </submittedName>
</protein>
<proteinExistence type="predicted"/>